<dbReference type="AlphaFoldDB" id="A0A094J9P8"/>
<organism evidence="7 8">
    <name type="scientific">Shewanella mangrovi</name>
    <dbReference type="NCBI Taxonomy" id="1515746"/>
    <lineage>
        <taxon>Bacteria</taxon>
        <taxon>Pseudomonadati</taxon>
        <taxon>Pseudomonadota</taxon>
        <taxon>Gammaproteobacteria</taxon>
        <taxon>Alteromonadales</taxon>
        <taxon>Shewanellaceae</taxon>
        <taxon>Shewanella</taxon>
    </lineage>
</organism>
<comment type="subcellular location">
    <subcellularLocation>
        <location evidence="1 5">Cell membrane</location>
        <topology evidence="1 5">Multi-pass membrane protein</topology>
    </subcellularLocation>
</comment>
<evidence type="ECO:0000256" key="4">
    <source>
        <dbReference type="ARBA" id="ARBA00023136"/>
    </source>
</evidence>
<gene>
    <name evidence="7" type="ORF">HR45_19070</name>
</gene>
<keyword evidence="4 5" id="KW-0472">Membrane</keyword>
<dbReference type="PANTHER" id="PTHR43632:SF1">
    <property type="entry name" value="PERMEASE COMPONENT OF TUNGSTATE ABC TRANSPORTER"/>
    <property type="match status" value="1"/>
</dbReference>
<feature type="transmembrane region" description="Helical" evidence="5">
    <location>
        <begin position="66"/>
        <end position="85"/>
    </location>
</feature>
<protein>
    <submittedName>
        <fullName evidence="7">ABC transporter permease</fullName>
    </submittedName>
</protein>
<dbReference type="GO" id="GO:0055085">
    <property type="term" value="P:transmembrane transport"/>
    <property type="evidence" value="ECO:0007669"/>
    <property type="project" value="InterPro"/>
</dbReference>
<keyword evidence="8" id="KW-1185">Reference proteome</keyword>
<dbReference type="InterPro" id="IPR000515">
    <property type="entry name" value="MetI-like"/>
</dbReference>
<dbReference type="GO" id="GO:0005886">
    <property type="term" value="C:plasma membrane"/>
    <property type="evidence" value="ECO:0007669"/>
    <property type="project" value="UniProtKB-SubCell"/>
</dbReference>
<dbReference type="NCBIfam" id="NF038017">
    <property type="entry name" value="ABC_perm1"/>
    <property type="match status" value="1"/>
</dbReference>
<evidence type="ECO:0000259" key="6">
    <source>
        <dbReference type="PROSITE" id="PS50928"/>
    </source>
</evidence>
<dbReference type="SUPFAM" id="SSF161098">
    <property type="entry name" value="MetI-like"/>
    <property type="match status" value="1"/>
</dbReference>
<evidence type="ECO:0000313" key="8">
    <source>
        <dbReference type="Proteomes" id="UP000029264"/>
    </source>
</evidence>
<dbReference type="OrthoDB" id="9781724at2"/>
<keyword evidence="5" id="KW-0813">Transport</keyword>
<dbReference type="EMBL" id="JPEO01000030">
    <property type="protein sequence ID" value="KFZ35952.1"/>
    <property type="molecule type" value="Genomic_DNA"/>
</dbReference>
<feature type="transmembrane region" description="Helical" evidence="5">
    <location>
        <begin position="145"/>
        <end position="169"/>
    </location>
</feature>
<dbReference type="InterPro" id="IPR035906">
    <property type="entry name" value="MetI-like_sf"/>
</dbReference>
<dbReference type="PROSITE" id="PS50928">
    <property type="entry name" value="ABC_TM1"/>
    <property type="match status" value="1"/>
</dbReference>
<comment type="caution">
    <text evidence="7">The sequence shown here is derived from an EMBL/GenBank/DDBJ whole genome shotgun (WGS) entry which is preliminary data.</text>
</comment>
<evidence type="ECO:0000256" key="1">
    <source>
        <dbReference type="ARBA" id="ARBA00004651"/>
    </source>
</evidence>
<feature type="transmembrane region" description="Helical" evidence="5">
    <location>
        <begin position="23"/>
        <end position="54"/>
    </location>
</feature>
<evidence type="ECO:0000256" key="3">
    <source>
        <dbReference type="ARBA" id="ARBA00022989"/>
    </source>
</evidence>
<sequence length="235" mass="25609">MSDGWLALIQQAFGLLFSLDPDVWSIISVSFAVSVSALLITLIPSIMLGFILAFTQFRGQWIITNLVQTLQSIPTVVIGLLAYLLLTRNGAFGDLRWLFTQQGMIIGQMMICAPVLVAMSQAAFTSADKRAWETCRTMGASWFDAVWVICRELRVPLLMAVIAAFYRIVTEVGCSMMVGGNIAHVTRNIPTAIALETSKGDFAQAIALGLVLLILSLVLNFVLGTLRGGSRPRSH</sequence>
<keyword evidence="2 5" id="KW-0812">Transmembrane</keyword>
<reference evidence="7 8" key="1">
    <citation type="submission" date="2014-06" db="EMBL/GenBank/DDBJ databases">
        <title>Shewanella sp. YQH10.</title>
        <authorList>
            <person name="Liu Y."/>
            <person name="Zeng R."/>
        </authorList>
    </citation>
    <scope>NUCLEOTIDE SEQUENCE [LARGE SCALE GENOMIC DNA]</scope>
    <source>
        <strain evidence="7 8">YQH10</strain>
    </source>
</reference>
<keyword evidence="3 5" id="KW-1133">Transmembrane helix</keyword>
<dbReference type="CDD" id="cd06261">
    <property type="entry name" value="TM_PBP2"/>
    <property type="match status" value="1"/>
</dbReference>
<dbReference type="Proteomes" id="UP000029264">
    <property type="component" value="Unassembled WGS sequence"/>
</dbReference>
<dbReference type="Gene3D" id="1.10.3720.10">
    <property type="entry name" value="MetI-like"/>
    <property type="match status" value="1"/>
</dbReference>
<dbReference type="Pfam" id="PF00528">
    <property type="entry name" value="BPD_transp_1"/>
    <property type="match status" value="1"/>
</dbReference>
<evidence type="ECO:0000313" key="7">
    <source>
        <dbReference type="EMBL" id="KFZ35952.1"/>
    </source>
</evidence>
<feature type="transmembrane region" description="Helical" evidence="5">
    <location>
        <begin position="205"/>
        <end position="226"/>
    </location>
</feature>
<dbReference type="eggNOG" id="COG4662">
    <property type="taxonomic scope" value="Bacteria"/>
</dbReference>
<evidence type="ECO:0000256" key="5">
    <source>
        <dbReference type="RuleBase" id="RU363032"/>
    </source>
</evidence>
<evidence type="ECO:0000256" key="2">
    <source>
        <dbReference type="ARBA" id="ARBA00022692"/>
    </source>
</evidence>
<name>A0A094J9P8_9GAMM</name>
<accession>A0A094J9P8</accession>
<comment type="similarity">
    <text evidence="5">Belongs to the binding-protein-dependent transport system permease family.</text>
</comment>
<feature type="domain" description="ABC transmembrane type-1" evidence="6">
    <location>
        <begin position="27"/>
        <end position="223"/>
    </location>
</feature>
<proteinExistence type="inferred from homology"/>
<dbReference type="STRING" id="1515746.HR45_19070"/>
<feature type="transmembrane region" description="Helical" evidence="5">
    <location>
        <begin position="105"/>
        <end position="124"/>
    </location>
</feature>
<dbReference type="FunFam" id="1.10.3720.10:FF:000140">
    <property type="entry name" value="ABC transporter, permease protein"/>
    <property type="match status" value="1"/>
</dbReference>
<dbReference type="PANTHER" id="PTHR43632">
    <property type="entry name" value="PERMEASE COMPONENT OF TUNGSTATE ABC TRANSPORTER"/>
    <property type="match status" value="1"/>
</dbReference>
<dbReference type="InterPro" id="IPR049783">
    <property type="entry name" value="ABC_perm_TupB-like"/>
</dbReference>
<dbReference type="RefSeq" id="WP_037445813.1">
    <property type="nucleotide sequence ID" value="NZ_JPEO01000030.1"/>
</dbReference>